<evidence type="ECO:0000313" key="15">
    <source>
        <dbReference type="EMBL" id="ORA34483.1"/>
    </source>
</evidence>
<dbReference type="OrthoDB" id="5242012at2"/>
<organism evidence="15 16">
    <name type="scientific">Mycobacterium aquaticum</name>
    <dbReference type="NCBI Taxonomy" id="1927124"/>
    <lineage>
        <taxon>Bacteria</taxon>
        <taxon>Bacillati</taxon>
        <taxon>Actinomycetota</taxon>
        <taxon>Actinomycetes</taxon>
        <taxon>Mycobacteriales</taxon>
        <taxon>Mycobacteriaceae</taxon>
        <taxon>Mycobacterium</taxon>
    </lineage>
</organism>
<dbReference type="InterPro" id="IPR025201">
    <property type="entry name" value="KdpD_TM"/>
</dbReference>
<evidence type="ECO:0000256" key="10">
    <source>
        <dbReference type="ARBA" id="ARBA00022989"/>
    </source>
</evidence>
<dbReference type="Proteomes" id="UP000192448">
    <property type="component" value="Unassembled WGS sequence"/>
</dbReference>
<evidence type="ECO:0000256" key="8">
    <source>
        <dbReference type="ARBA" id="ARBA00022777"/>
    </source>
</evidence>
<dbReference type="InterPro" id="IPR003594">
    <property type="entry name" value="HATPase_dom"/>
</dbReference>
<dbReference type="SMART" id="SM00387">
    <property type="entry name" value="HATPase_c"/>
    <property type="match status" value="1"/>
</dbReference>
<dbReference type="InterPro" id="IPR003018">
    <property type="entry name" value="GAF"/>
</dbReference>
<dbReference type="CDD" id="cd16917">
    <property type="entry name" value="HATPase_UhpB-NarQ-NarX-like"/>
    <property type="match status" value="1"/>
</dbReference>
<gene>
    <name evidence="15" type="ORF">BST13_17235</name>
</gene>
<dbReference type="InterPro" id="IPR038318">
    <property type="entry name" value="KdpD_sf"/>
</dbReference>
<evidence type="ECO:0000256" key="6">
    <source>
        <dbReference type="ARBA" id="ARBA00022692"/>
    </source>
</evidence>
<dbReference type="Pfam" id="PF02518">
    <property type="entry name" value="HATPase_c"/>
    <property type="match status" value="1"/>
</dbReference>
<dbReference type="PROSITE" id="PS50109">
    <property type="entry name" value="HIS_KIN"/>
    <property type="match status" value="1"/>
</dbReference>
<feature type="domain" description="Histidine kinase" evidence="14">
    <location>
        <begin position="439"/>
        <end position="521"/>
    </location>
</feature>
<dbReference type="Pfam" id="PF01590">
    <property type="entry name" value="GAF"/>
    <property type="match status" value="1"/>
</dbReference>
<dbReference type="SUPFAM" id="SSF55781">
    <property type="entry name" value="GAF domain-like"/>
    <property type="match status" value="1"/>
</dbReference>
<keyword evidence="7" id="KW-0547">Nucleotide-binding</keyword>
<dbReference type="SMART" id="SM00065">
    <property type="entry name" value="GAF"/>
    <property type="match status" value="1"/>
</dbReference>
<evidence type="ECO:0000256" key="12">
    <source>
        <dbReference type="ARBA" id="ARBA00023136"/>
    </source>
</evidence>
<dbReference type="GO" id="GO:0016020">
    <property type="term" value="C:membrane"/>
    <property type="evidence" value="ECO:0007669"/>
    <property type="project" value="UniProtKB-SubCell"/>
</dbReference>
<dbReference type="GO" id="GO:0000155">
    <property type="term" value="F:phosphorelay sensor kinase activity"/>
    <property type="evidence" value="ECO:0007669"/>
    <property type="project" value="InterPro"/>
</dbReference>
<dbReference type="InterPro" id="IPR036890">
    <property type="entry name" value="HATPase_C_sf"/>
</dbReference>
<dbReference type="EC" id="2.7.13.3" evidence="3"/>
<evidence type="ECO:0000256" key="13">
    <source>
        <dbReference type="SAM" id="Phobius"/>
    </source>
</evidence>
<keyword evidence="9" id="KW-0067">ATP-binding</keyword>
<dbReference type="AlphaFoldDB" id="A0A1X0AWT9"/>
<evidence type="ECO:0000256" key="7">
    <source>
        <dbReference type="ARBA" id="ARBA00022741"/>
    </source>
</evidence>
<feature type="transmembrane region" description="Helical" evidence="13">
    <location>
        <begin position="36"/>
        <end position="54"/>
    </location>
</feature>
<dbReference type="InterPro" id="IPR050482">
    <property type="entry name" value="Sensor_HK_TwoCompSys"/>
</dbReference>
<dbReference type="Gene3D" id="1.20.5.1930">
    <property type="match status" value="1"/>
</dbReference>
<name>A0A1X0AWT9_9MYCO</name>
<dbReference type="InterPro" id="IPR029016">
    <property type="entry name" value="GAF-like_dom_sf"/>
</dbReference>
<evidence type="ECO:0000259" key="14">
    <source>
        <dbReference type="PROSITE" id="PS50109"/>
    </source>
</evidence>
<keyword evidence="10 13" id="KW-1133">Transmembrane helix</keyword>
<proteinExistence type="predicted"/>
<protein>
    <recommendedName>
        <fullName evidence="3">histidine kinase</fullName>
        <ecNumber evidence="3">2.7.13.3</ecNumber>
    </recommendedName>
</protein>
<dbReference type="PANTHER" id="PTHR24421:SF10">
    <property type="entry name" value="NITRATE_NITRITE SENSOR PROTEIN NARQ"/>
    <property type="match status" value="1"/>
</dbReference>
<comment type="catalytic activity">
    <reaction evidence="1">
        <text>ATP + protein L-histidine = ADP + protein N-phospho-L-histidine.</text>
        <dbReference type="EC" id="2.7.13.3"/>
    </reaction>
</comment>
<evidence type="ECO:0000313" key="16">
    <source>
        <dbReference type="Proteomes" id="UP000192448"/>
    </source>
</evidence>
<dbReference type="Gene3D" id="3.30.565.10">
    <property type="entry name" value="Histidine kinase-like ATPase, C-terminal domain"/>
    <property type="match status" value="1"/>
</dbReference>
<keyword evidence="5" id="KW-0808">Transferase</keyword>
<dbReference type="InterPro" id="IPR011712">
    <property type="entry name" value="Sig_transdc_His_kin_sub3_dim/P"/>
</dbReference>
<accession>A0A1X0AWT9</accession>
<dbReference type="GO" id="GO:0046983">
    <property type="term" value="F:protein dimerization activity"/>
    <property type="evidence" value="ECO:0007669"/>
    <property type="project" value="InterPro"/>
</dbReference>
<dbReference type="SUPFAM" id="SSF55874">
    <property type="entry name" value="ATPase domain of HSP90 chaperone/DNA topoisomerase II/histidine kinase"/>
    <property type="match status" value="1"/>
</dbReference>
<evidence type="ECO:0000256" key="11">
    <source>
        <dbReference type="ARBA" id="ARBA00023012"/>
    </source>
</evidence>
<keyword evidence="8 15" id="KW-0418">Kinase</keyword>
<keyword evidence="16" id="KW-1185">Reference proteome</keyword>
<reference evidence="15 16" key="1">
    <citation type="submission" date="2017-02" db="EMBL/GenBank/DDBJ databases">
        <title>The new phylogeny of genus Mycobacterium.</title>
        <authorList>
            <person name="Tortoli E."/>
            <person name="Trovato A."/>
            <person name="Cirillo D.M."/>
        </authorList>
    </citation>
    <scope>NUCLEOTIDE SEQUENCE [LARGE SCALE GENOMIC DNA]</scope>
    <source>
        <strain evidence="15 16">RW6</strain>
    </source>
</reference>
<keyword evidence="12 13" id="KW-0472">Membrane</keyword>
<comment type="subcellular location">
    <subcellularLocation>
        <location evidence="2">Membrane</location>
        <topology evidence="2">Multi-pass membrane protein</topology>
    </subcellularLocation>
</comment>
<feature type="transmembrane region" description="Helical" evidence="13">
    <location>
        <begin position="66"/>
        <end position="96"/>
    </location>
</feature>
<evidence type="ECO:0000256" key="5">
    <source>
        <dbReference type="ARBA" id="ARBA00022679"/>
    </source>
</evidence>
<evidence type="ECO:0000256" key="9">
    <source>
        <dbReference type="ARBA" id="ARBA00022840"/>
    </source>
</evidence>
<keyword evidence="4" id="KW-0597">Phosphoprotein</keyword>
<sequence length="522" mass="54286">MTATTLSKPSVRRTTTGRRSCSARVASVMARPSPPLWLGIITAAVLILAETTLVEQLERVGPGMIFGAVYLLGVLVISYGWGLGLAVTTTVLSAAVYLEVHLAADHGLLPANPQNLIAVAVFVPTALLANVLGAQARSRAAEARRAAMQVNELAHRQSALRRVATLVARGVSADQIFTAVADEVANALGVGNATLLRYLGIGAAEIVAAHDEGPNSMPVGARLTLEGDNVAALVQRTGTAARMDSHAHATGSAAALIRQLGFVSGVGAPIVVDGRLWGTAIVGFARPEPPPPDTEERLNEFAELVATAIANAESRGELMASRARIVTAGDEARRRIERDLHDGAQQRLVTLALRVRSLQASLPSDSDLGGQLADVGDGLAEACEELRQVSHGIHPAVLSQGGLQPALSALRRRAAMPVRLSVDVERRLPESVEVAAYYVVAEALTNAAKHARASEVTVDVSADNRLLRLSVTDDGVGGAGAGGGSGLIGLKDRVEALGGRIDITSRDHQGTTLSIEIPCAAT</sequence>
<dbReference type="Pfam" id="PF07730">
    <property type="entry name" value="HisKA_3"/>
    <property type="match status" value="1"/>
</dbReference>
<evidence type="ECO:0000256" key="3">
    <source>
        <dbReference type="ARBA" id="ARBA00012438"/>
    </source>
</evidence>
<dbReference type="Gene3D" id="3.30.450.40">
    <property type="match status" value="1"/>
</dbReference>
<keyword evidence="6 13" id="KW-0812">Transmembrane</keyword>
<dbReference type="Pfam" id="PF13493">
    <property type="entry name" value="DUF4118"/>
    <property type="match status" value="1"/>
</dbReference>
<evidence type="ECO:0000256" key="4">
    <source>
        <dbReference type="ARBA" id="ARBA00022553"/>
    </source>
</evidence>
<dbReference type="EMBL" id="MVHF01000016">
    <property type="protein sequence ID" value="ORA34483.1"/>
    <property type="molecule type" value="Genomic_DNA"/>
</dbReference>
<dbReference type="Gene3D" id="1.20.120.620">
    <property type="entry name" value="Backbone structure of the membrane domain of e. Coli histidine kinase receptor kdpd"/>
    <property type="match status" value="1"/>
</dbReference>
<evidence type="ECO:0000256" key="1">
    <source>
        <dbReference type="ARBA" id="ARBA00000085"/>
    </source>
</evidence>
<keyword evidence="11" id="KW-0902">Two-component regulatory system</keyword>
<dbReference type="STRING" id="1927124.BST13_17235"/>
<comment type="caution">
    <text evidence="15">The sequence shown here is derived from an EMBL/GenBank/DDBJ whole genome shotgun (WGS) entry which is preliminary data.</text>
</comment>
<dbReference type="PANTHER" id="PTHR24421">
    <property type="entry name" value="NITRATE/NITRITE SENSOR PROTEIN NARX-RELATED"/>
    <property type="match status" value="1"/>
</dbReference>
<evidence type="ECO:0000256" key="2">
    <source>
        <dbReference type="ARBA" id="ARBA00004141"/>
    </source>
</evidence>
<dbReference type="InterPro" id="IPR005467">
    <property type="entry name" value="His_kinase_dom"/>
</dbReference>
<dbReference type="GO" id="GO:0005524">
    <property type="term" value="F:ATP binding"/>
    <property type="evidence" value="ECO:0007669"/>
    <property type="project" value="UniProtKB-KW"/>
</dbReference>